<feature type="region of interest" description="Disordered" evidence="1">
    <location>
        <begin position="191"/>
        <end position="273"/>
    </location>
</feature>
<accession>A0AAE0JXV9</accession>
<dbReference type="AlphaFoldDB" id="A0AAE0JXV9"/>
<dbReference type="Proteomes" id="UP001285441">
    <property type="component" value="Unassembled WGS sequence"/>
</dbReference>
<evidence type="ECO:0000313" key="2">
    <source>
        <dbReference type="EMBL" id="KAK3366349.1"/>
    </source>
</evidence>
<protein>
    <submittedName>
        <fullName evidence="2">Uncharacterized protein</fullName>
    </submittedName>
</protein>
<organism evidence="2 3">
    <name type="scientific">Podospora didyma</name>
    <dbReference type="NCBI Taxonomy" id="330526"/>
    <lineage>
        <taxon>Eukaryota</taxon>
        <taxon>Fungi</taxon>
        <taxon>Dikarya</taxon>
        <taxon>Ascomycota</taxon>
        <taxon>Pezizomycotina</taxon>
        <taxon>Sordariomycetes</taxon>
        <taxon>Sordariomycetidae</taxon>
        <taxon>Sordariales</taxon>
        <taxon>Podosporaceae</taxon>
        <taxon>Podospora</taxon>
    </lineage>
</organism>
<gene>
    <name evidence="2" type="ORF">B0H63DRAFT_529984</name>
</gene>
<feature type="compositionally biased region" description="Low complexity" evidence="1">
    <location>
        <begin position="224"/>
        <end position="236"/>
    </location>
</feature>
<dbReference type="EMBL" id="JAULSW010000014">
    <property type="protein sequence ID" value="KAK3366349.1"/>
    <property type="molecule type" value="Genomic_DNA"/>
</dbReference>
<reference evidence="2" key="1">
    <citation type="journal article" date="2023" name="Mol. Phylogenet. Evol.">
        <title>Genome-scale phylogeny and comparative genomics of the fungal order Sordariales.</title>
        <authorList>
            <person name="Hensen N."/>
            <person name="Bonometti L."/>
            <person name="Westerberg I."/>
            <person name="Brannstrom I.O."/>
            <person name="Guillou S."/>
            <person name="Cros-Aarteil S."/>
            <person name="Calhoun S."/>
            <person name="Haridas S."/>
            <person name="Kuo A."/>
            <person name="Mondo S."/>
            <person name="Pangilinan J."/>
            <person name="Riley R."/>
            <person name="LaButti K."/>
            <person name="Andreopoulos B."/>
            <person name="Lipzen A."/>
            <person name="Chen C."/>
            <person name="Yan M."/>
            <person name="Daum C."/>
            <person name="Ng V."/>
            <person name="Clum A."/>
            <person name="Steindorff A."/>
            <person name="Ohm R.A."/>
            <person name="Martin F."/>
            <person name="Silar P."/>
            <person name="Natvig D.O."/>
            <person name="Lalanne C."/>
            <person name="Gautier V."/>
            <person name="Ament-Velasquez S.L."/>
            <person name="Kruys A."/>
            <person name="Hutchinson M.I."/>
            <person name="Powell A.J."/>
            <person name="Barry K."/>
            <person name="Miller A.N."/>
            <person name="Grigoriev I.V."/>
            <person name="Debuchy R."/>
            <person name="Gladieux P."/>
            <person name="Hiltunen Thoren M."/>
            <person name="Johannesson H."/>
        </authorList>
    </citation>
    <scope>NUCLEOTIDE SEQUENCE</scope>
    <source>
        <strain evidence="2">CBS 232.78</strain>
    </source>
</reference>
<evidence type="ECO:0000313" key="3">
    <source>
        <dbReference type="Proteomes" id="UP001285441"/>
    </source>
</evidence>
<keyword evidence="3" id="KW-1185">Reference proteome</keyword>
<reference evidence="2" key="2">
    <citation type="submission" date="2023-06" db="EMBL/GenBank/DDBJ databases">
        <authorList>
            <consortium name="Lawrence Berkeley National Laboratory"/>
            <person name="Haridas S."/>
            <person name="Hensen N."/>
            <person name="Bonometti L."/>
            <person name="Westerberg I."/>
            <person name="Brannstrom I.O."/>
            <person name="Guillou S."/>
            <person name="Cros-Aarteil S."/>
            <person name="Calhoun S."/>
            <person name="Kuo A."/>
            <person name="Mondo S."/>
            <person name="Pangilinan J."/>
            <person name="Riley R."/>
            <person name="LaButti K."/>
            <person name="Andreopoulos B."/>
            <person name="Lipzen A."/>
            <person name="Chen C."/>
            <person name="Yanf M."/>
            <person name="Daum C."/>
            <person name="Ng V."/>
            <person name="Clum A."/>
            <person name="Steindorff A."/>
            <person name="Ohm R."/>
            <person name="Martin F."/>
            <person name="Silar P."/>
            <person name="Natvig D."/>
            <person name="Lalanne C."/>
            <person name="Gautier V."/>
            <person name="Ament-velasquez S.L."/>
            <person name="Kruys A."/>
            <person name="Hutchinson M.I."/>
            <person name="Powell A.J."/>
            <person name="Barry K."/>
            <person name="Miller A.N."/>
            <person name="Grigoriev I.V."/>
            <person name="Debuchy R."/>
            <person name="Gladieux P."/>
            <person name="Thoren M.H."/>
            <person name="Johannesson H."/>
        </authorList>
    </citation>
    <scope>NUCLEOTIDE SEQUENCE</scope>
    <source>
        <strain evidence="2">CBS 232.78</strain>
    </source>
</reference>
<sequence>MSSSKTFNVKFLNIGNDAKPHVILQLVFKGSVIQGPALSRLSSARLAMQNGIREYGGQQPGAASLYLKPYMDATEALSAGFHFEHKPGSVFTLQDIINVVDEREFRDITYQSPRNKPGCPRRGILKLALAEVALRPRVLAVAILLRQLQALQAEVVATPPLKAAGLPLRLIIGLSLLAGGLVFLLPAAPARGAPTSGSCTVKTPATTSTGRSAGPSGRTSDGTPAAAAPSGRGAVAQTGDVRRSGGGTTMSFPTRGATKKPGSGGHSSAKPAV</sequence>
<comment type="caution">
    <text evidence="2">The sequence shown here is derived from an EMBL/GenBank/DDBJ whole genome shotgun (WGS) entry which is preliminary data.</text>
</comment>
<feature type="compositionally biased region" description="Polar residues" evidence="1">
    <location>
        <begin position="195"/>
        <end position="222"/>
    </location>
</feature>
<name>A0AAE0JXV9_9PEZI</name>
<evidence type="ECO:0000256" key="1">
    <source>
        <dbReference type="SAM" id="MobiDB-lite"/>
    </source>
</evidence>
<proteinExistence type="predicted"/>